<name>A0ACC0W6A2_9STRA</name>
<proteinExistence type="predicted"/>
<dbReference type="EMBL" id="CM047583">
    <property type="protein sequence ID" value="KAI9914087.1"/>
    <property type="molecule type" value="Genomic_DNA"/>
</dbReference>
<evidence type="ECO:0000313" key="2">
    <source>
        <dbReference type="Proteomes" id="UP001163321"/>
    </source>
</evidence>
<comment type="caution">
    <text evidence="1">The sequence shown here is derived from an EMBL/GenBank/DDBJ whole genome shotgun (WGS) entry which is preliminary data.</text>
</comment>
<reference evidence="1 2" key="1">
    <citation type="journal article" date="2022" name="bioRxiv">
        <title>The genome of the oomycete Peronosclerospora sorghi, a cosmopolitan pathogen of maize and sorghum, is inflated with dispersed pseudogenes.</title>
        <authorList>
            <person name="Fletcher K."/>
            <person name="Martin F."/>
            <person name="Isakeit T."/>
            <person name="Cavanaugh K."/>
            <person name="Magill C."/>
            <person name="Michelmore R."/>
        </authorList>
    </citation>
    <scope>NUCLEOTIDE SEQUENCE [LARGE SCALE GENOMIC DNA]</scope>
    <source>
        <strain evidence="1">P6</strain>
    </source>
</reference>
<keyword evidence="2" id="KW-1185">Reference proteome</keyword>
<gene>
    <name evidence="1" type="ORF">PsorP6_005439</name>
</gene>
<accession>A0ACC0W6A2</accession>
<protein>
    <submittedName>
        <fullName evidence="1">Uncharacterized protein</fullName>
    </submittedName>
</protein>
<evidence type="ECO:0000313" key="1">
    <source>
        <dbReference type="EMBL" id="KAI9914087.1"/>
    </source>
</evidence>
<dbReference type="Proteomes" id="UP001163321">
    <property type="component" value="Chromosome 4"/>
</dbReference>
<sequence length="61" mass="6418">MSICPRFVALLAAPGTPLDRLLLLYVFKCRRGSADGACSSWATAPPGNPGNLSDVRGRSVD</sequence>
<organism evidence="1 2">
    <name type="scientific">Peronosclerospora sorghi</name>
    <dbReference type="NCBI Taxonomy" id="230839"/>
    <lineage>
        <taxon>Eukaryota</taxon>
        <taxon>Sar</taxon>
        <taxon>Stramenopiles</taxon>
        <taxon>Oomycota</taxon>
        <taxon>Peronosporomycetes</taxon>
        <taxon>Peronosporales</taxon>
        <taxon>Peronosporaceae</taxon>
        <taxon>Peronosclerospora</taxon>
    </lineage>
</organism>